<dbReference type="Pfam" id="PF04841">
    <property type="entry name" value="Vps16_N"/>
    <property type="match status" value="1"/>
</dbReference>
<name>A0A813I851_POLGL</name>
<dbReference type="GO" id="GO:0005768">
    <property type="term" value="C:endosome"/>
    <property type="evidence" value="ECO:0007669"/>
    <property type="project" value="TreeGrafter"/>
</dbReference>
<sequence length="211" mass="23169">MSSDWQKLADTWYRKREVYTTHWADEPERLHLSVVAGAPYGGPVATVRDEHVFQPVRGSLKPELQTWSSAGRLIKSTPWVHTGLLTMGWSAQETLICVFESGIVRTFTVMCEPLHVFTVDERIKAEGGAILASVWPTGVALLTRRLSLFVNTSVVRSGDACFRCADLKVPSAPLCLCVLPPPSPDSADVQVVVGTAEGPALLVSRHEVRDF</sequence>
<evidence type="ECO:0000313" key="3">
    <source>
        <dbReference type="EMBL" id="CAE8647285.1"/>
    </source>
</evidence>
<organism evidence="3 4">
    <name type="scientific">Polarella glacialis</name>
    <name type="common">Dinoflagellate</name>
    <dbReference type="NCBI Taxonomy" id="89957"/>
    <lineage>
        <taxon>Eukaryota</taxon>
        <taxon>Sar</taxon>
        <taxon>Alveolata</taxon>
        <taxon>Dinophyceae</taxon>
        <taxon>Suessiales</taxon>
        <taxon>Suessiaceae</taxon>
        <taxon>Polarella</taxon>
    </lineage>
</organism>
<reference evidence="3" key="1">
    <citation type="submission" date="2021-02" db="EMBL/GenBank/DDBJ databases">
        <authorList>
            <person name="Dougan E. K."/>
            <person name="Rhodes N."/>
            <person name="Thang M."/>
            <person name="Chan C."/>
        </authorList>
    </citation>
    <scope>NUCLEOTIDE SEQUENCE</scope>
</reference>
<dbReference type="GO" id="GO:0042144">
    <property type="term" value="P:vacuole fusion, non-autophagic"/>
    <property type="evidence" value="ECO:0007669"/>
    <property type="project" value="TreeGrafter"/>
</dbReference>
<feature type="non-terminal residue" evidence="3">
    <location>
        <position position="211"/>
    </location>
</feature>
<proteinExistence type="predicted"/>
<protein>
    <recommendedName>
        <fullName evidence="1">Vps16 N-terminal domain-containing protein</fullName>
    </recommendedName>
</protein>
<dbReference type="AlphaFoldDB" id="A0A813I851"/>
<gene>
    <name evidence="2" type="ORF">PGLA1383_LOCUS24549</name>
    <name evidence="3" type="ORF">PGLA2088_LOCUS5545</name>
</gene>
<dbReference type="EMBL" id="CAJNNV010019470">
    <property type="protein sequence ID" value="CAE8606567.1"/>
    <property type="molecule type" value="Genomic_DNA"/>
</dbReference>
<dbReference type="OMA" id="RDYLVAC"/>
<keyword evidence="5" id="KW-1185">Reference proteome</keyword>
<dbReference type="EMBL" id="CAJNNW010005297">
    <property type="protein sequence ID" value="CAE8647285.1"/>
    <property type="molecule type" value="Genomic_DNA"/>
</dbReference>
<evidence type="ECO:0000313" key="2">
    <source>
        <dbReference type="EMBL" id="CAE8606567.1"/>
    </source>
</evidence>
<dbReference type="Proteomes" id="UP000654075">
    <property type="component" value="Unassembled WGS sequence"/>
</dbReference>
<dbReference type="InterPro" id="IPR016534">
    <property type="entry name" value="VPS16"/>
</dbReference>
<dbReference type="GO" id="GO:0016197">
    <property type="term" value="P:endosomal transport"/>
    <property type="evidence" value="ECO:0007669"/>
    <property type="project" value="TreeGrafter"/>
</dbReference>
<evidence type="ECO:0000259" key="1">
    <source>
        <dbReference type="Pfam" id="PF04841"/>
    </source>
</evidence>
<dbReference type="GO" id="GO:0030897">
    <property type="term" value="C:HOPS complex"/>
    <property type="evidence" value="ECO:0007669"/>
    <property type="project" value="TreeGrafter"/>
</dbReference>
<accession>A0A813I851</accession>
<dbReference type="GO" id="GO:0003779">
    <property type="term" value="F:actin binding"/>
    <property type="evidence" value="ECO:0007669"/>
    <property type="project" value="TreeGrafter"/>
</dbReference>
<dbReference type="PANTHER" id="PTHR12811">
    <property type="entry name" value="VACUOLAR PROTEIN SORTING VPS16"/>
    <property type="match status" value="1"/>
</dbReference>
<evidence type="ECO:0000313" key="4">
    <source>
        <dbReference type="Proteomes" id="UP000626109"/>
    </source>
</evidence>
<dbReference type="GO" id="GO:0005765">
    <property type="term" value="C:lysosomal membrane"/>
    <property type="evidence" value="ECO:0007669"/>
    <property type="project" value="TreeGrafter"/>
</dbReference>
<dbReference type="PANTHER" id="PTHR12811:SF0">
    <property type="entry name" value="VACUOLAR PROTEIN SORTING-ASSOCIATED PROTEIN 16 HOMOLOG"/>
    <property type="match status" value="1"/>
</dbReference>
<dbReference type="OrthoDB" id="1792at2759"/>
<dbReference type="InterPro" id="IPR006926">
    <property type="entry name" value="Vps16_N"/>
</dbReference>
<dbReference type="Proteomes" id="UP000626109">
    <property type="component" value="Unassembled WGS sequence"/>
</dbReference>
<dbReference type="GO" id="GO:0006886">
    <property type="term" value="P:intracellular protein transport"/>
    <property type="evidence" value="ECO:0007669"/>
    <property type="project" value="InterPro"/>
</dbReference>
<comment type="caution">
    <text evidence="3">The sequence shown here is derived from an EMBL/GenBank/DDBJ whole genome shotgun (WGS) entry which is preliminary data.</text>
</comment>
<evidence type="ECO:0000313" key="5">
    <source>
        <dbReference type="Proteomes" id="UP000654075"/>
    </source>
</evidence>
<feature type="domain" description="Vps16 N-terminal" evidence="1">
    <location>
        <begin position="2"/>
        <end position="154"/>
    </location>
</feature>